<dbReference type="EMBL" id="LR798230">
    <property type="protein sequence ID" value="CAB5208329.1"/>
    <property type="molecule type" value="Genomic_DNA"/>
</dbReference>
<reference evidence="1" key="1">
    <citation type="submission" date="2020-05" db="EMBL/GenBank/DDBJ databases">
        <authorList>
            <person name="Chiriac C."/>
            <person name="Salcher M."/>
            <person name="Ghai R."/>
            <person name="Kavagutti S V."/>
        </authorList>
    </citation>
    <scope>NUCLEOTIDE SEQUENCE</scope>
</reference>
<organism evidence="1">
    <name type="scientific">uncultured Caudovirales phage</name>
    <dbReference type="NCBI Taxonomy" id="2100421"/>
    <lineage>
        <taxon>Viruses</taxon>
        <taxon>Duplodnaviria</taxon>
        <taxon>Heunggongvirae</taxon>
        <taxon>Uroviricota</taxon>
        <taxon>Caudoviricetes</taxon>
        <taxon>Peduoviridae</taxon>
        <taxon>Maltschvirus</taxon>
        <taxon>Maltschvirus maltsch</taxon>
    </lineage>
</organism>
<gene>
    <name evidence="1" type="ORF">UFOVP182_11</name>
</gene>
<evidence type="ECO:0000313" key="1">
    <source>
        <dbReference type="EMBL" id="CAB5208329.1"/>
    </source>
</evidence>
<protein>
    <submittedName>
        <fullName evidence="1">Uncharacterized protein</fullName>
    </submittedName>
</protein>
<name>A0A6J7WI69_9CAUD</name>
<proteinExistence type="predicted"/>
<sequence>MPRIEIDRIEIYNAQTGEVSVEEREVEVKTDEELIQEKQDELIKIYSELQVLIAQK</sequence>
<accession>A0A6J7WI69</accession>